<keyword evidence="1" id="KW-0812">Transmembrane</keyword>
<dbReference type="RefSeq" id="WP_189400460.1">
    <property type="nucleotide sequence ID" value="NZ_BMXA01000003.1"/>
</dbReference>
<evidence type="ECO:0000313" key="3">
    <source>
        <dbReference type="Proteomes" id="UP000614811"/>
    </source>
</evidence>
<accession>A0A918VMY6</accession>
<gene>
    <name evidence="2" type="ORF">GCM10008090_19940</name>
</gene>
<proteinExistence type="predicted"/>
<evidence type="ECO:0000256" key="1">
    <source>
        <dbReference type="SAM" id="Phobius"/>
    </source>
</evidence>
<reference evidence="2" key="1">
    <citation type="journal article" date="2014" name="Int. J. Syst. Evol. Microbiol.">
        <title>Complete genome sequence of Corynebacterium casei LMG S-19264T (=DSM 44701T), isolated from a smear-ripened cheese.</title>
        <authorList>
            <consortium name="US DOE Joint Genome Institute (JGI-PGF)"/>
            <person name="Walter F."/>
            <person name="Albersmeier A."/>
            <person name="Kalinowski J."/>
            <person name="Ruckert C."/>
        </authorList>
    </citation>
    <scope>NUCLEOTIDE SEQUENCE</scope>
    <source>
        <strain evidence="2">KCTC 12711</strain>
    </source>
</reference>
<organism evidence="2 3">
    <name type="scientific">Arenicella chitinivorans</name>
    <dbReference type="NCBI Taxonomy" id="1329800"/>
    <lineage>
        <taxon>Bacteria</taxon>
        <taxon>Pseudomonadati</taxon>
        <taxon>Pseudomonadota</taxon>
        <taxon>Gammaproteobacteria</taxon>
        <taxon>Arenicellales</taxon>
        <taxon>Arenicellaceae</taxon>
        <taxon>Arenicella</taxon>
    </lineage>
</organism>
<feature type="transmembrane region" description="Helical" evidence="1">
    <location>
        <begin position="40"/>
        <end position="59"/>
    </location>
</feature>
<feature type="transmembrane region" description="Helical" evidence="1">
    <location>
        <begin position="87"/>
        <end position="111"/>
    </location>
</feature>
<evidence type="ECO:0000313" key="2">
    <source>
        <dbReference type="EMBL" id="GHA10366.1"/>
    </source>
</evidence>
<protein>
    <submittedName>
        <fullName evidence="2">Uncharacterized protein</fullName>
    </submittedName>
</protein>
<name>A0A918VMY6_9GAMM</name>
<reference evidence="2" key="2">
    <citation type="submission" date="2020-09" db="EMBL/GenBank/DDBJ databases">
        <authorList>
            <person name="Sun Q."/>
            <person name="Kim S."/>
        </authorList>
    </citation>
    <scope>NUCLEOTIDE SEQUENCE</scope>
    <source>
        <strain evidence="2">KCTC 12711</strain>
    </source>
</reference>
<keyword evidence="3" id="KW-1185">Reference proteome</keyword>
<feature type="transmembrane region" description="Helical" evidence="1">
    <location>
        <begin position="7"/>
        <end position="28"/>
    </location>
</feature>
<sequence length="162" mass="18134">MTTTHLVILLVRFLAVCLGIYAIGHVVYSGLLFIEPDGPSIAAIAMPASLILVSVLIWFMPYSTARVLSGFKGDVDAESKSMSADEFAAITFLVLALYLAYKIISDTAFWLYYYLNYQAHGLNELGLDASASMFSTLLELIFLVMMVLGRKKIFYYFRKLRT</sequence>
<keyword evidence="1" id="KW-0472">Membrane</keyword>
<feature type="transmembrane region" description="Helical" evidence="1">
    <location>
        <begin position="131"/>
        <end position="149"/>
    </location>
</feature>
<comment type="caution">
    <text evidence="2">The sequence shown here is derived from an EMBL/GenBank/DDBJ whole genome shotgun (WGS) entry which is preliminary data.</text>
</comment>
<keyword evidence="1" id="KW-1133">Transmembrane helix</keyword>
<dbReference type="Proteomes" id="UP000614811">
    <property type="component" value="Unassembled WGS sequence"/>
</dbReference>
<dbReference type="AlphaFoldDB" id="A0A918VMY6"/>
<dbReference type="EMBL" id="BMXA01000003">
    <property type="protein sequence ID" value="GHA10366.1"/>
    <property type="molecule type" value="Genomic_DNA"/>
</dbReference>